<dbReference type="PROSITE" id="PS51269">
    <property type="entry name" value="COMM"/>
    <property type="match status" value="1"/>
</dbReference>
<dbReference type="InterPro" id="IPR017920">
    <property type="entry name" value="COMM"/>
</dbReference>
<evidence type="ECO:0000259" key="1">
    <source>
        <dbReference type="PROSITE" id="PS51269"/>
    </source>
</evidence>
<dbReference type="AlphaFoldDB" id="A0A830H9H1"/>
<gene>
    <name evidence="2" type="ORF">PPROV_000200700</name>
</gene>
<dbReference type="Pfam" id="PF07258">
    <property type="entry name" value="COMM_domain"/>
    <property type="match status" value="1"/>
</dbReference>
<evidence type="ECO:0000313" key="3">
    <source>
        <dbReference type="Proteomes" id="UP000660262"/>
    </source>
</evidence>
<dbReference type="OrthoDB" id="64318at2759"/>
<name>A0A830H9H1_9CHLO</name>
<proteinExistence type="predicted"/>
<reference evidence="2" key="1">
    <citation type="submission" date="2020-10" db="EMBL/GenBank/DDBJ databases">
        <title>Unveiling of a novel bifunctional photoreceptor, Dualchrome1, isolated from a cosmopolitan green alga.</title>
        <authorList>
            <person name="Suzuki S."/>
            <person name="Kawachi M."/>
        </authorList>
    </citation>
    <scope>NUCLEOTIDE SEQUENCE</scope>
    <source>
        <strain evidence="2">NIES 2893</strain>
    </source>
</reference>
<protein>
    <recommendedName>
        <fullName evidence="1">COMM domain-containing protein</fullName>
    </recommendedName>
</protein>
<dbReference type="EMBL" id="BNJQ01000005">
    <property type="protein sequence ID" value="GHP03252.1"/>
    <property type="molecule type" value="Genomic_DNA"/>
</dbReference>
<feature type="domain" description="COMM" evidence="1">
    <location>
        <begin position="18"/>
        <end position="82"/>
    </location>
</feature>
<keyword evidence="3" id="KW-1185">Reference proteome</keyword>
<sequence length="89" mass="10011">MNPPEPAPGMAESSREPALSSFDWRVHYVLSSDTCASYKAPFLRLSLFDEKRRQYDAEFTKTELDSLIASLDDVLHAVDDDEPSSAEED</sequence>
<organism evidence="2 3">
    <name type="scientific">Pycnococcus provasolii</name>
    <dbReference type="NCBI Taxonomy" id="41880"/>
    <lineage>
        <taxon>Eukaryota</taxon>
        <taxon>Viridiplantae</taxon>
        <taxon>Chlorophyta</taxon>
        <taxon>Pseudoscourfieldiophyceae</taxon>
        <taxon>Pseudoscourfieldiales</taxon>
        <taxon>Pycnococcaceae</taxon>
        <taxon>Pycnococcus</taxon>
    </lineage>
</organism>
<dbReference type="Proteomes" id="UP000660262">
    <property type="component" value="Unassembled WGS sequence"/>
</dbReference>
<evidence type="ECO:0000313" key="2">
    <source>
        <dbReference type="EMBL" id="GHP03252.1"/>
    </source>
</evidence>
<comment type="caution">
    <text evidence="2">The sequence shown here is derived from an EMBL/GenBank/DDBJ whole genome shotgun (WGS) entry which is preliminary data.</text>
</comment>
<accession>A0A830H9H1</accession>